<reference evidence="2" key="1">
    <citation type="journal article" date="2019" name="Int. J. Syst. Evol. Microbiol.">
        <title>The Global Catalogue of Microorganisms (GCM) 10K type strain sequencing project: providing services to taxonomists for standard genome sequencing and annotation.</title>
        <authorList>
            <consortium name="The Broad Institute Genomics Platform"/>
            <consortium name="The Broad Institute Genome Sequencing Center for Infectious Disease"/>
            <person name="Wu L."/>
            <person name="Ma J."/>
        </authorList>
    </citation>
    <scope>NUCLEOTIDE SEQUENCE [LARGE SCALE GENOMIC DNA]</scope>
    <source>
        <strain evidence="2">KCTC 52368</strain>
    </source>
</reference>
<dbReference type="Proteomes" id="UP001597526">
    <property type="component" value="Unassembled WGS sequence"/>
</dbReference>
<evidence type="ECO:0008006" key="3">
    <source>
        <dbReference type="Google" id="ProtNLM"/>
    </source>
</evidence>
<keyword evidence="2" id="KW-1185">Reference proteome</keyword>
<name>A0ABW5MTL6_9FLAO</name>
<organism evidence="1 2">
    <name type="scientific">Croceitalea marina</name>
    <dbReference type="NCBI Taxonomy" id="1775166"/>
    <lineage>
        <taxon>Bacteria</taxon>
        <taxon>Pseudomonadati</taxon>
        <taxon>Bacteroidota</taxon>
        <taxon>Flavobacteriia</taxon>
        <taxon>Flavobacteriales</taxon>
        <taxon>Flavobacteriaceae</taxon>
        <taxon>Croceitalea</taxon>
    </lineage>
</organism>
<sequence>MKPIVRTLGLFLFAALLLFKVAGLHSFTHLENTDEISDCVVCHMATEEQEDVYFLPLDLNLEFSTFYYLTEGNVFAYQFLNGKTHLTFQYSRPPPFLSLIS</sequence>
<dbReference type="RefSeq" id="WP_377765154.1">
    <property type="nucleotide sequence ID" value="NZ_JBHULB010000005.1"/>
</dbReference>
<dbReference type="EMBL" id="JBHULB010000005">
    <property type="protein sequence ID" value="MFD2585708.1"/>
    <property type="molecule type" value="Genomic_DNA"/>
</dbReference>
<evidence type="ECO:0000313" key="1">
    <source>
        <dbReference type="EMBL" id="MFD2585708.1"/>
    </source>
</evidence>
<accession>A0ABW5MTL6</accession>
<proteinExistence type="predicted"/>
<protein>
    <recommendedName>
        <fullName evidence="3">Secreted protein</fullName>
    </recommendedName>
</protein>
<evidence type="ECO:0000313" key="2">
    <source>
        <dbReference type="Proteomes" id="UP001597526"/>
    </source>
</evidence>
<gene>
    <name evidence="1" type="ORF">ACFSQJ_02125</name>
</gene>
<comment type="caution">
    <text evidence="1">The sequence shown here is derived from an EMBL/GenBank/DDBJ whole genome shotgun (WGS) entry which is preliminary data.</text>
</comment>